<sequence length="333" mass="38017">MLVRSSGVRGSIIPIIILLLLCSWLLVLYSHQHHLQWDLLPFLFTPDQEPPVEVVVASTRAEDTLWVHRFLPRWARSIYVVDNPRARLTVPENKGREAMVYLTHIVNNYDTLAETTVFVHASRFAWHNDNRDYDLLPALHQLRLDYVQESGYVNLRCVQVLGCPAEIRPHIDAASDWARSIGSAPIGDGSGNSRALTTKEIYKAAFEELMPGVDVPQQVGVSCCSQFAVSRKAVRSRSREDYVRWRDWLLETSLPDDLSGRVFEYMWHIIFGKEAVYCPSAADCYCKLFGECGLKCQEMQCEGRYILPKYSNLPEGWPQFGYAGEDRNFTGLL</sequence>
<gene>
    <name evidence="2" type="ORF">C8A04DRAFT_25954</name>
</gene>
<dbReference type="PANTHER" id="PTHR37490">
    <property type="entry name" value="EXPRESSED PROTEIN"/>
    <property type="match status" value="1"/>
</dbReference>
<evidence type="ECO:0000256" key="1">
    <source>
        <dbReference type="SAM" id="Phobius"/>
    </source>
</evidence>
<reference evidence="2" key="2">
    <citation type="submission" date="2023-05" db="EMBL/GenBank/DDBJ databases">
        <authorList>
            <consortium name="Lawrence Berkeley National Laboratory"/>
            <person name="Steindorff A."/>
            <person name="Hensen N."/>
            <person name="Bonometti L."/>
            <person name="Westerberg I."/>
            <person name="Brannstrom I.O."/>
            <person name="Guillou S."/>
            <person name="Cros-Aarteil S."/>
            <person name="Calhoun S."/>
            <person name="Haridas S."/>
            <person name="Kuo A."/>
            <person name="Mondo S."/>
            <person name="Pangilinan J."/>
            <person name="Riley R."/>
            <person name="Labutti K."/>
            <person name="Andreopoulos B."/>
            <person name="Lipzen A."/>
            <person name="Chen C."/>
            <person name="Yanf M."/>
            <person name="Daum C."/>
            <person name="Ng V."/>
            <person name="Clum A."/>
            <person name="Ohm R."/>
            <person name="Martin F."/>
            <person name="Silar P."/>
            <person name="Natvig D."/>
            <person name="Lalanne C."/>
            <person name="Gautier V."/>
            <person name="Ament-Velasquez S.L."/>
            <person name="Kruys A."/>
            <person name="Hutchinson M.I."/>
            <person name="Powell A.J."/>
            <person name="Barry K."/>
            <person name="Miller A.N."/>
            <person name="Grigoriev I.V."/>
            <person name="Debuchy R."/>
            <person name="Gladieux P."/>
            <person name="Thoren M.H."/>
            <person name="Johannesson H."/>
        </authorList>
    </citation>
    <scope>NUCLEOTIDE SEQUENCE</scope>
    <source>
        <strain evidence="2">CBS 141.50</strain>
    </source>
</reference>
<keyword evidence="3" id="KW-1185">Reference proteome</keyword>
<name>A0AAN6V7C3_9PEZI</name>
<reference evidence="2" key="1">
    <citation type="journal article" date="2023" name="Mol. Phylogenet. Evol.">
        <title>Genome-scale phylogeny and comparative genomics of the fungal order Sordariales.</title>
        <authorList>
            <person name="Hensen N."/>
            <person name="Bonometti L."/>
            <person name="Westerberg I."/>
            <person name="Brannstrom I.O."/>
            <person name="Guillou S."/>
            <person name="Cros-Aarteil S."/>
            <person name="Calhoun S."/>
            <person name="Haridas S."/>
            <person name="Kuo A."/>
            <person name="Mondo S."/>
            <person name="Pangilinan J."/>
            <person name="Riley R."/>
            <person name="LaButti K."/>
            <person name="Andreopoulos B."/>
            <person name="Lipzen A."/>
            <person name="Chen C."/>
            <person name="Yan M."/>
            <person name="Daum C."/>
            <person name="Ng V."/>
            <person name="Clum A."/>
            <person name="Steindorff A."/>
            <person name="Ohm R.A."/>
            <person name="Martin F."/>
            <person name="Silar P."/>
            <person name="Natvig D.O."/>
            <person name="Lalanne C."/>
            <person name="Gautier V."/>
            <person name="Ament-Velasquez S.L."/>
            <person name="Kruys A."/>
            <person name="Hutchinson M.I."/>
            <person name="Powell A.J."/>
            <person name="Barry K."/>
            <person name="Miller A.N."/>
            <person name="Grigoriev I.V."/>
            <person name="Debuchy R."/>
            <person name="Gladieux P."/>
            <person name="Hiltunen Thoren M."/>
            <person name="Johannesson H."/>
        </authorList>
    </citation>
    <scope>NUCLEOTIDE SEQUENCE</scope>
    <source>
        <strain evidence="2">CBS 141.50</strain>
    </source>
</reference>
<dbReference type="Proteomes" id="UP001302676">
    <property type="component" value="Unassembled WGS sequence"/>
</dbReference>
<accession>A0AAN6V7C3</accession>
<keyword evidence="1" id="KW-0472">Membrane</keyword>
<keyword evidence="1" id="KW-0812">Transmembrane</keyword>
<dbReference type="AlphaFoldDB" id="A0AAN6V7C3"/>
<dbReference type="PANTHER" id="PTHR37490:SF3">
    <property type="entry name" value="DUF3431 DOMAIN CONTAINING PROTEIN"/>
    <property type="match status" value="1"/>
</dbReference>
<dbReference type="RefSeq" id="XP_062639515.1">
    <property type="nucleotide sequence ID" value="XM_062779761.1"/>
</dbReference>
<organism evidence="2 3">
    <name type="scientific">Dichotomopilus funicola</name>
    <dbReference type="NCBI Taxonomy" id="1934379"/>
    <lineage>
        <taxon>Eukaryota</taxon>
        <taxon>Fungi</taxon>
        <taxon>Dikarya</taxon>
        <taxon>Ascomycota</taxon>
        <taxon>Pezizomycotina</taxon>
        <taxon>Sordariomycetes</taxon>
        <taxon>Sordariomycetidae</taxon>
        <taxon>Sordariales</taxon>
        <taxon>Chaetomiaceae</taxon>
        <taxon>Dichotomopilus</taxon>
    </lineage>
</organism>
<proteinExistence type="predicted"/>
<keyword evidence="1" id="KW-1133">Transmembrane helix</keyword>
<dbReference type="InterPro" id="IPR021838">
    <property type="entry name" value="DUF3431"/>
</dbReference>
<feature type="transmembrane region" description="Helical" evidence="1">
    <location>
        <begin position="12"/>
        <end position="31"/>
    </location>
</feature>
<dbReference type="GeneID" id="87816374"/>
<evidence type="ECO:0000313" key="2">
    <source>
        <dbReference type="EMBL" id="KAK4146144.1"/>
    </source>
</evidence>
<evidence type="ECO:0000313" key="3">
    <source>
        <dbReference type="Proteomes" id="UP001302676"/>
    </source>
</evidence>
<protein>
    <submittedName>
        <fullName evidence="2">Uncharacterized protein</fullName>
    </submittedName>
</protein>
<dbReference type="EMBL" id="MU853563">
    <property type="protein sequence ID" value="KAK4146144.1"/>
    <property type="molecule type" value="Genomic_DNA"/>
</dbReference>
<dbReference type="Pfam" id="PF11913">
    <property type="entry name" value="DUF3431"/>
    <property type="match status" value="1"/>
</dbReference>
<comment type="caution">
    <text evidence="2">The sequence shown here is derived from an EMBL/GenBank/DDBJ whole genome shotgun (WGS) entry which is preliminary data.</text>
</comment>